<dbReference type="InterPro" id="IPR044846">
    <property type="entry name" value="GH10"/>
</dbReference>
<evidence type="ECO:0000256" key="8">
    <source>
        <dbReference type="SAM" id="SignalP"/>
    </source>
</evidence>
<reference evidence="10 11" key="1">
    <citation type="journal article" date="2020" name="ISME J.">
        <title>Uncovering the hidden diversity of litter-decomposition mechanisms in mushroom-forming fungi.</title>
        <authorList>
            <person name="Floudas D."/>
            <person name="Bentzer J."/>
            <person name="Ahren D."/>
            <person name="Johansson T."/>
            <person name="Persson P."/>
            <person name="Tunlid A."/>
        </authorList>
    </citation>
    <scope>NUCLEOTIDE SEQUENCE [LARGE SCALE GENOMIC DNA]</scope>
    <source>
        <strain evidence="10 11">CBS 175.51</strain>
    </source>
</reference>
<feature type="domain" description="GH10" evidence="9">
    <location>
        <begin position="20"/>
        <end position="334"/>
    </location>
</feature>
<dbReference type="EC" id="3.2.1.8" evidence="6"/>
<dbReference type="EMBL" id="JAACJK010000061">
    <property type="protein sequence ID" value="KAF5335494.1"/>
    <property type="molecule type" value="Genomic_DNA"/>
</dbReference>
<dbReference type="AlphaFoldDB" id="A0A8H5C5F0"/>
<feature type="signal peptide" evidence="8">
    <location>
        <begin position="1"/>
        <end position="23"/>
    </location>
</feature>
<dbReference type="InterPro" id="IPR017853">
    <property type="entry name" value="GH"/>
</dbReference>
<evidence type="ECO:0000256" key="1">
    <source>
        <dbReference type="ARBA" id="ARBA00007495"/>
    </source>
</evidence>
<dbReference type="Proteomes" id="UP000541558">
    <property type="component" value="Unassembled WGS sequence"/>
</dbReference>
<comment type="similarity">
    <text evidence="1 6">Belongs to the glycosyl hydrolase 10 (cellulase F) family.</text>
</comment>
<evidence type="ECO:0000256" key="6">
    <source>
        <dbReference type="RuleBase" id="RU361174"/>
    </source>
</evidence>
<evidence type="ECO:0000256" key="5">
    <source>
        <dbReference type="ARBA" id="ARBA00023326"/>
    </source>
</evidence>
<feature type="compositionally biased region" description="Basic residues" evidence="7">
    <location>
        <begin position="502"/>
        <end position="518"/>
    </location>
</feature>
<dbReference type="SUPFAM" id="SSF51445">
    <property type="entry name" value="(Trans)glycosidases"/>
    <property type="match status" value="1"/>
</dbReference>
<feature type="region of interest" description="Disordered" evidence="7">
    <location>
        <begin position="339"/>
        <end position="518"/>
    </location>
</feature>
<dbReference type="PROSITE" id="PS51760">
    <property type="entry name" value="GH10_2"/>
    <property type="match status" value="1"/>
</dbReference>
<evidence type="ECO:0000256" key="3">
    <source>
        <dbReference type="ARBA" id="ARBA00023277"/>
    </source>
</evidence>
<accession>A0A8H5C5F0</accession>
<keyword evidence="3 6" id="KW-0119">Carbohydrate metabolism</keyword>
<evidence type="ECO:0000256" key="2">
    <source>
        <dbReference type="ARBA" id="ARBA00022801"/>
    </source>
</evidence>
<dbReference type="Pfam" id="PF00331">
    <property type="entry name" value="Glyco_hydro_10"/>
    <property type="match status" value="1"/>
</dbReference>
<evidence type="ECO:0000259" key="9">
    <source>
        <dbReference type="PROSITE" id="PS51760"/>
    </source>
</evidence>
<evidence type="ECO:0000313" key="10">
    <source>
        <dbReference type="EMBL" id="KAF5335494.1"/>
    </source>
</evidence>
<dbReference type="InterPro" id="IPR001000">
    <property type="entry name" value="GH10_dom"/>
</dbReference>
<dbReference type="Gene3D" id="3.20.20.80">
    <property type="entry name" value="Glycosidases"/>
    <property type="match status" value="1"/>
</dbReference>
<keyword evidence="4 6" id="KW-0326">Glycosidase</keyword>
<gene>
    <name evidence="10" type="ORF">D9611_012204</name>
</gene>
<proteinExistence type="inferred from homology"/>
<feature type="compositionally biased region" description="Basic and acidic residues" evidence="7">
    <location>
        <begin position="480"/>
        <end position="493"/>
    </location>
</feature>
<name>A0A8H5C5F0_9AGAR</name>
<dbReference type="PANTHER" id="PTHR31490:SF76">
    <property type="entry name" value="ENDO-1,4-BETA-XYLANASE C"/>
    <property type="match status" value="1"/>
</dbReference>
<comment type="catalytic activity">
    <reaction evidence="6">
        <text>Endohydrolysis of (1-&gt;4)-beta-D-xylosidic linkages in xylans.</text>
        <dbReference type="EC" id="3.2.1.8"/>
    </reaction>
</comment>
<keyword evidence="8" id="KW-0732">Signal</keyword>
<feature type="compositionally biased region" description="Acidic residues" evidence="7">
    <location>
        <begin position="462"/>
        <end position="479"/>
    </location>
</feature>
<dbReference type="GO" id="GO:0000272">
    <property type="term" value="P:polysaccharide catabolic process"/>
    <property type="evidence" value="ECO:0007669"/>
    <property type="project" value="UniProtKB-KW"/>
</dbReference>
<protein>
    <recommendedName>
        <fullName evidence="6">Beta-xylanase</fullName>
        <ecNumber evidence="6">3.2.1.8</ecNumber>
    </recommendedName>
</protein>
<evidence type="ECO:0000313" key="11">
    <source>
        <dbReference type="Proteomes" id="UP000541558"/>
    </source>
</evidence>
<dbReference type="SMART" id="SM00633">
    <property type="entry name" value="Glyco_10"/>
    <property type="match status" value="1"/>
</dbReference>
<dbReference type="PANTHER" id="PTHR31490">
    <property type="entry name" value="GLYCOSYL HYDROLASE"/>
    <property type="match status" value="1"/>
</dbReference>
<organism evidence="10 11">
    <name type="scientific">Ephemerocybe angulata</name>
    <dbReference type="NCBI Taxonomy" id="980116"/>
    <lineage>
        <taxon>Eukaryota</taxon>
        <taxon>Fungi</taxon>
        <taxon>Dikarya</taxon>
        <taxon>Basidiomycota</taxon>
        <taxon>Agaricomycotina</taxon>
        <taxon>Agaricomycetes</taxon>
        <taxon>Agaricomycetidae</taxon>
        <taxon>Agaricales</taxon>
        <taxon>Agaricineae</taxon>
        <taxon>Psathyrellaceae</taxon>
        <taxon>Ephemerocybe</taxon>
    </lineage>
</organism>
<evidence type="ECO:0000256" key="4">
    <source>
        <dbReference type="ARBA" id="ARBA00023295"/>
    </source>
</evidence>
<keyword evidence="5 6" id="KW-0624">Polysaccharide degradation</keyword>
<feature type="chain" id="PRO_5034447264" description="Beta-xylanase" evidence="8">
    <location>
        <begin position="24"/>
        <end position="518"/>
    </location>
</feature>
<dbReference type="PRINTS" id="PR00134">
    <property type="entry name" value="GLHYDRLASE10"/>
</dbReference>
<sequence length="518" mass="56617">MKISSTALGALCALLLAATETSAESLNAMMKAKGKLYFGNIVDTNTLAEPNATEILKTEFGMFTPEYSMKWNFIQASQGKFTFDNSDKVVDWARKNDKQIRGHTLVWHQNIPDWVDAITDKANLTKVIENHIGKVVGRYRGRVYAWDVVNEVFNENGTFRNSVFHRVLGQDFIPLAFEAAHKADPNARLYINEYNLDFPGPKIDAMMNLIQSLQSKNVPIHGIGTQSHLTSNKTVDTVPAQLKRLASTKLDVAITELDIRLKRPVDDAKLAKQKQEYELVTRACLEINNCVGVSMWGVSDKDSWIPSTLPEFDAPLLWNKKFERKVAYKGVVGVLGNPVDDTPASAEPTTTSTTIKPTATTTKSTTSTATTTTPTTTTTKSTSVTSTVTTKPTTTTTATTTKSTTSTATTTTPTTTTKSTSITSTITSKPTTTTTSTTTKPTTTTISTTTTSAPAEPTPIEGEPEEENPDEGTPEEGSSEDIRDDCGSDEHLGDNYGGGWYGHHHWRRTHGGKSRLQF</sequence>
<comment type="caution">
    <text evidence="10">The sequence shown here is derived from an EMBL/GenBank/DDBJ whole genome shotgun (WGS) entry which is preliminary data.</text>
</comment>
<keyword evidence="2 6" id="KW-0378">Hydrolase</keyword>
<dbReference type="GO" id="GO:0031176">
    <property type="term" value="F:endo-1,4-beta-xylanase activity"/>
    <property type="evidence" value="ECO:0007669"/>
    <property type="project" value="UniProtKB-EC"/>
</dbReference>
<evidence type="ECO:0000256" key="7">
    <source>
        <dbReference type="SAM" id="MobiDB-lite"/>
    </source>
</evidence>
<feature type="compositionally biased region" description="Low complexity" evidence="7">
    <location>
        <begin position="342"/>
        <end position="461"/>
    </location>
</feature>
<dbReference type="OrthoDB" id="3055998at2759"/>
<keyword evidence="11" id="KW-1185">Reference proteome</keyword>